<evidence type="ECO:0000259" key="8">
    <source>
        <dbReference type="PROSITE" id="PS51085"/>
    </source>
</evidence>
<dbReference type="GO" id="GO:0046872">
    <property type="term" value="F:metal ion binding"/>
    <property type="evidence" value="ECO:0007669"/>
    <property type="project" value="UniProtKB-KW"/>
</dbReference>
<dbReference type="Gene3D" id="3.10.20.30">
    <property type="match status" value="1"/>
</dbReference>
<evidence type="ECO:0000256" key="6">
    <source>
        <dbReference type="ARBA" id="ARBA00023004"/>
    </source>
</evidence>
<feature type="domain" description="FAD-binding FR-type" evidence="9">
    <location>
        <begin position="1"/>
        <end position="100"/>
    </location>
</feature>
<evidence type="ECO:0000313" key="10">
    <source>
        <dbReference type="EMBL" id="MBB6549583.1"/>
    </source>
</evidence>
<dbReference type="PROSITE" id="PS51085">
    <property type="entry name" value="2FE2S_FER_2"/>
    <property type="match status" value="1"/>
</dbReference>
<dbReference type="PROSITE" id="PS51384">
    <property type="entry name" value="FAD_FR"/>
    <property type="match status" value="1"/>
</dbReference>
<dbReference type="SUPFAM" id="SSF52343">
    <property type="entry name" value="Ferredoxin reductase-like, C-terminal NADP-linked domain"/>
    <property type="match status" value="1"/>
</dbReference>
<dbReference type="CDD" id="cd06185">
    <property type="entry name" value="PDR_like"/>
    <property type="match status" value="1"/>
</dbReference>
<dbReference type="Gene3D" id="3.40.50.80">
    <property type="entry name" value="Nucleotide-binding domain of ferredoxin-NADP reductase (FNR) module"/>
    <property type="match status" value="1"/>
</dbReference>
<keyword evidence="7" id="KW-0411">Iron-sulfur</keyword>
<keyword evidence="2" id="KW-0285">Flavoprotein</keyword>
<dbReference type="PRINTS" id="PR00409">
    <property type="entry name" value="PHDIOXRDTASE"/>
</dbReference>
<dbReference type="GO" id="GO:0016491">
    <property type="term" value="F:oxidoreductase activity"/>
    <property type="evidence" value="ECO:0007669"/>
    <property type="project" value="UniProtKB-KW"/>
</dbReference>
<dbReference type="InterPro" id="IPR050415">
    <property type="entry name" value="MRET"/>
</dbReference>
<dbReference type="PANTHER" id="PTHR47354">
    <property type="entry name" value="NADH OXIDOREDUCTASE HCR"/>
    <property type="match status" value="1"/>
</dbReference>
<dbReference type="PROSITE" id="PS00197">
    <property type="entry name" value="2FE2S_FER_1"/>
    <property type="match status" value="1"/>
</dbReference>
<dbReference type="AlphaFoldDB" id="A0A7X0TZK0"/>
<dbReference type="Gene3D" id="2.40.30.10">
    <property type="entry name" value="Translation factors"/>
    <property type="match status" value="1"/>
</dbReference>
<evidence type="ECO:0000256" key="2">
    <source>
        <dbReference type="ARBA" id="ARBA00022630"/>
    </source>
</evidence>
<dbReference type="InterPro" id="IPR036010">
    <property type="entry name" value="2Fe-2S_ferredoxin-like_sf"/>
</dbReference>
<protein>
    <submittedName>
        <fullName evidence="10">Ferredoxin-NADP reductase</fullName>
    </submittedName>
</protein>
<comment type="caution">
    <text evidence="10">The sequence shown here is derived from an EMBL/GenBank/DDBJ whole genome shotgun (WGS) entry which is preliminary data.</text>
</comment>
<reference evidence="10 11" key="1">
    <citation type="submission" date="2020-08" db="EMBL/GenBank/DDBJ databases">
        <title>Sequencing the genomes of 1000 actinobacteria strains.</title>
        <authorList>
            <person name="Klenk H.-P."/>
        </authorList>
    </citation>
    <scope>NUCLEOTIDE SEQUENCE [LARGE SCALE GENOMIC DNA]</scope>
    <source>
        <strain evidence="10 11">DSM 43768</strain>
    </source>
</reference>
<dbReference type="Pfam" id="PF00111">
    <property type="entry name" value="Fer2"/>
    <property type="match status" value="1"/>
</dbReference>
<gene>
    <name evidence="10" type="ORF">HD593_004378</name>
</gene>
<dbReference type="InterPro" id="IPR001041">
    <property type="entry name" value="2Fe-2S_ferredoxin-type"/>
</dbReference>
<evidence type="ECO:0000256" key="3">
    <source>
        <dbReference type="ARBA" id="ARBA00022714"/>
    </source>
</evidence>
<evidence type="ECO:0000256" key="4">
    <source>
        <dbReference type="ARBA" id="ARBA00022723"/>
    </source>
</evidence>
<keyword evidence="11" id="KW-1185">Reference proteome</keyword>
<keyword evidence="3" id="KW-0001">2Fe-2S</keyword>
<keyword evidence="4" id="KW-0479">Metal-binding</keyword>
<dbReference type="InterPro" id="IPR017938">
    <property type="entry name" value="Riboflavin_synthase-like_b-brl"/>
</dbReference>
<evidence type="ECO:0000256" key="7">
    <source>
        <dbReference type="ARBA" id="ARBA00023014"/>
    </source>
</evidence>
<dbReference type="PANTHER" id="PTHR47354:SF1">
    <property type="entry name" value="CARNITINE MONOOXYGENASE REDUCTASE SUBUNIT"/>
    <property type="match status" value="1"/>
</dbReference>
<sequence length="302" mass="32292">MQLTILDRVERPAEDVVALTLRGANGPPAPWEPGAHVDLTLPNWLTRQYSLCGDPEDRERYRIAVRHERLSRGGSDYIHRYLRQGRTLEVSLPRNHFPLVPAPGYLFLAGGIGITAILPMVRAAAGAGAASSLVYVGRTYAAMPFAGELRAAYGDRVTIVATDRDDRPDLAALAAALGPETVVYCCGPASLLASCEAVFPAGRLHVERFRPAPRTFAPDTAFDVVCARSGRTVPVPADESLLSALTHAGLPVPAGCREGVCGSCELTVLEGEPEHRDDVGAAPGRMYACVSRSLSSRLVIDL</sequence>
<keyword evidence="6" id="KW-0408">Iron</keyword>
<feature type="domain" description="2Fe-2S ferredoxin-type" evidence="8">
    <location>
        <begin position="222"/>
        <end position="302"/>
    </location>
</feature>
<proteinExistence type="predicted"/>
<dbReference type="InterPro" id="IPR039261">
    <property type="entry name" value="FNR_nucleotide-bd"/>
</dbReference>
<evidence type="ECO:0000256" key="5">
    <source>
        <dbReference type="ARBA" id="ARBA00023002"/>
    </source>
</evidence>
<accession>A0A7X0TZK0</accession>
<dbReference type="GO" id="GO:0051537">
    <property type="term" value="F:2 iron, 2 sulfur cluster binding"/>
    <property type="evidence" value="ECO:0007669"/>
    <property type="project" value="UniProtKB-KW"/>
</dbReference>
<dbReference type="InterPro" id="IPR006058">
    <property type="entry name" value="2Fe2S_fd_BS"/>
</dbReference>
<organism evidence="10 11">
    <name type="scientific">Nonomuraea rubra</name>
    <dbReference type="NCBI Taxonomy" id="46180"/>
    <lineage>
        <taxon>Bacteria</taxon>
        <taxon>Bacillati</taxon>
        <taxon>Actinomycetota</taxon>
        <taxon>Actinomycetes</taxon>
        <taxon>Streptosporangiales</taxon>
        <taxon>Streptosporangiaceae</taxon>
        <taxon>Nonomuraea</taxon>
    </lineage>
</organism>
<dbReference type="InterPro" id="IPR012675">
    <property type="entry name" value="Beta-grasp_dom_sf"/>
</dbReference>
<keyword evidence="5" id="KW-0560">Oxidoreductase</keyword>
<dbReference type="SUPFAM" id="SSF63380">
    <property type="entry name" value="Riboflavin synthase domain-like"/>
    <property type="match status" value="1"/>
</dbReference>
<name>A0A7X0TZK0_9ACTN</name>
<evidence type="ECO:0000259" key="9">
    <source>
        <dbReference type="PROSITE" id="PS51384"/>
    </source>
</evidence>
<dbReference type="Proteomes" id="UP000565579">
    <property type="component" value="Unassembled WGS sequence"/>
</dbReference>
<dbReference type="RefSeq" id="WP_185103982.1">
    <property type="nucleotide sequence ID" value="NZ_BAAAXY010000012.1"/>
</dbReference>
<evidence type="ECO:0000256" key="1">
    <source>
        <dbReference type="ARBA" id="ARBA00001974"/>
    </source>
</evidence>
<dbReference type="SUPFAM" id="SSF54292">
    <property type="entry name" value="2Fe-2S ferredoxin-like"/>
    <property type="match status" value="1"/>
</dbReference>
<comment type="cofactor">
    <cofactor evidence="1">
        <name>FAD</name>
        <dbReference type="ChEBI" id="CHEBI:57692"/>
    </cofactor>
</comment>
<dbReference type="CDD" id="cd00207">
    <property type="entry name" value="fer2"/>
    <property type="match status" value="1"/>
</dbReference>
<dbReference type="EMBL" id="JACHMI010000001">
    <property type="protein sequence ID" value="MBB6549583.1"/>
    <property type="molecule type" value="Genomic_DNA"/>
</dbReference>
<dbReference type="InterPro" id="IPR017927">
    <property type="entry name" value="FAD-bd_FR_type"/>
</dbReference>
<evidence type="ECO:0000313" key="11">
    <source>
        <dbReference type="Proteomes" id="UP000565579"/>
    </source>
</evidence>